<evidence type="ECO:0000256" key="10">
    <source>
        <dbReference type="ARBA" id="ARBA00068721"/>
    </source>
</evidence>
<evidence type="ECO:0000256" key="4">
    <source>
        <dbReference type="ARBA" id="ARBA00022692"/>
    </source>
</evidence>
<dbReference type="InterPro" id="IPR050321">
    <property type="entry name" value="Glycosyltr_2/OpgH_subfam"/>
</dbReference>
<protein>
    <recommendedName>
        <fullName evidence="10">Beta-monoglucosyldiacylglycerol synthase</fullName>
        <ecNumber evidence="9">2.4.1.336</ecNumber>
    </recommendedName>
    <alternativeName>
        <fullName evidence="11">UDP-glucose:1,2-diacylglycerol 3-beta-D-glucosyltransferase</fullName>
    </alternativeName>
</protein>
<evidence type="ECO:0000256" key="2">
    <source>
        <dbReference type="ARBA" id="ARBA00022676"/>
    </source>
</evidence>
<keyword evidence="6 12" id="KW-1133">Transmembrane helix</keyword>
<dbReference type="Gene3D" id="3.90.550.10">
    <property type="entry name" value="Spore Coat Polysaccharide Biosynthesis Protein SpsA, Chain A"/>
    <property type="match status" value="1"/>
</dbReference>
<dbReference type="EC" id="2.4.1.336" evidence="9"/>
<feature type="transmembrane region" description="Helical" evidence="12">
    <location>
        <begin position="426"/>
        <end position="452"/>
    </location>
</feature>
<dbReference type="InterPro" id="IPR001173">
    <property type="entry name" value="Glyco_trans_2-like"/>
</dbReference>
<feature type="transmembrane region" description="Helical" evidence="12">
    <location>
        <begin position="841"/>
        <end position="864"/>
    </location>
</feature>
<evidence type="ECO:0000256" key="7">
    <source>
        <dbReference type="ARBA" id="ARBA00023136"/>
    </source>
</evidence>
<organism evidence="14 15">
    <name type="scientific">Pseudothauera nasutitermitis</name>
    <dbReference type="NCBI Taxonomy" id="2565930"/>
    <lineage>
        <taxon>Bacteria</taxon>
        <taxon>Pseudomonadati</taxon>
        <taxon>Pseudomonadota</taxon>
        <taxon>Betaproteobacteria</taxon>
        <taxon>Rhodocyclales</taxon>
        <taxon>Zoogloeaceae</taxon>
        <taxon>Pseudothauera</taxon>
    </lineage>
</organism>
<keyword evidence="2" id="KW-0328">Glycosyltransferase</keyword>
<accession>A0A4S4B161</accession>
<evidence type="ECO:0000256" key="9">
    <source>
        <dbReference type="ARBA" id="ARBA00066964"/>
    </source>
</evidence>
<evidence type="ECO:0000256" key="6">
    <source>
        <dbReference type="ARBA" id="ARBA00022989"/>
    </source>
</evidence>
<feature type="transmembrane region" description="Helical" evidence="12">
    <location>
        <begin position="393"/>
        <end position="414"/>
    </location>
</feature>
<dbReference type="Proteomes" id="UP000308430">
    <property type="component" value="Unassembled WGS sequence"/>
</dbReference>
<evidence type="ECO:0000256" key="8">
    <source>
        <dbReference type="ARBA" id="ARBA00053004"/>
    </source>
</evidence>
<dbReference type="SUPFAM" id="SSF51445">
    <property type="entry name" value="(Trans)glycosidases"/>
    <property type="match status" value="1"/>
</dbReference>
<evidence type="ECO:0000256" key="3">
    <source>
        <dbReference type="ARBA" id="ARBA00022679"/>
    </source>
</evidence>
<keyword evidence="3 14" id="KW-0808">Transferase</keyword>
<feature type="transmembrane region" description="Helical" evidence="12">
    <location>
        <begin position="876"/>
        <end position="900"/>
    </location>
</feature>
<dbReference type="Gene3D" id="3.20.20.80">
    <property type="entry name" value="Glycosidases"/>
    <property type="match status" value="1"/>
</dbReference>
<feature type="transmembrane region" description="Helical" evidence="12">
    <location>
        <begin position="731"/>
        <end position="757"/>
    </location>
</feature>
<comment type="catalytic activity">
    <reaction evidence="8">
        <text>a 1,2-diacyl-sn-glycerol + UDP-alpha-D-glucose = a 1,2-diacyl-3-O-(beta-D-glucopyranosyl)-sn-glycerol + UDP + H(+)</text>
        <dbReference type="Rhea" id="RHEA:17285"/>
        <dbReference type="ChEBI" id="CHEBI:15378"/>
        <dbReference type="ChEBI" id="CHEBI:17815"/>
        <dbReference type="ChEBI" id="CHEBI:58223"/>
        <dbReference type="ChEBI" id="CHEBI:58885"/>
        <dbReference type="ChEBI" id="CHEBI:75799"/>
        <dbReference type="EC" id="2.4.1.336"/>
    </reaction>
</comment>
<sequence length="919" mass="103640">MRPRADCARAAGAWVLQRAKKYHRNCAKSFPAFRLWTEVPMKNSASLIYRLLVASAIATLVALAQYELWQYLSRGAELIGNAHSIKGYAYTGFQRDQSPLRGTFPSREDVARDLELLARSSDAIRTYSVRDLPHQLTEAGKLDMLITAGAWISPVKTENDAELDALIAASRSMRQIERLIVGNEVLLRGDLSVDELIIYLDRARKEQKKPVSTAEPWHVWLKNPELVKHVDFIAVHLLPYHEGVPAEAAVEYALMRYDELARTFPRKRIVIGEIGWPSRGPIMTSFDGATQAVASAENQARFIHEFLSHPRSPRLDYYLMEAIDQPWKVEVEGWAGAYWGVYNADREPKFALEGVAMRDPHWQKKAGTAAVLALLPMLLVAFFLSDWNVFGRVFLAALIQACVSTLIVGINVPVDYYLNQRDLVGLTLLIAATGLTAAVLLSHGFEFGEVLFKRRWQRRFMPLDPHPQERQPFVSIHLACHNEPPEMVIATIDSLARLNYQNFEVLILDNNTRDEVKWKPLEARCAELGPRFRFFHLMDWPGFKAGALNYGLKVTDPRAEVVGVVDADYVVDPDWLAGLIPHFDKPDVAVVQAPQAHRDWETHPFRRMCNWEFEGFFRIGMHHRNERNALIQHGTMTLVRRLALEEVGGWSEWCICEDTELGLRLIENGYDTRYVDHIYGRGLTPSDFAAIKSQRFRWAFGAMQILKHHVPQMVGRSRLNLAQRYHFLTGWFAWLGDALQLVFAFGSLLWTLGILLFPKAFGLPVSALALPVLAFMIFKAALGPILYRRTMNCPWRDILGASVLSVGLAHAIARGVFAGLWKKHGTFVVTPKGWKAKGALAFFGPIREELGMLFALLLGIFALLQLQDGTQLETRLWVGILGLQCIPYLAAIACQVAAYLPERATPAPLGDSKIKPATL</sequence>
<keyword evidence="4 12" id="KW-0812">Transmembrane</keyword>
<evidence type="ECO:0000313" key="14">
    <source>
        <dbReference type="EMBL" id="THF66282.1"/>
    </source>
</evidence>
<dbReference type="AlphaFoldDB" id="A0A4S4B161"/>
<dbReference type="FunFam" id="3.90.550.10:FF:000164">
    <property type="entry name" value="Beta-(1-3)-glucosyl transferase"/>
    <property type="match status" value="1"/>
</dbReference>
<gene>
    <name evidence="14" type="ORF">E6C76_05420</name>
</gene>
<evidence type="ECO:0000313" key="15">
    <source>
        <dbReference type="Proteomes" id="UP000308430"/>
    </source>
</evidence>
<evidence type="ECO:0000256" key="1">
    <source>
        <dbReference type="ARBA" id="ARBA00004141"/>
    </source>
</evidence>
<dbReference type="SUPFAM" id="SSF53448">
    <property type="entry name" value="Nucleotide-diphospho-sugar transferases"/>
    <property type="match status" value="1"/>
</dbReference>
<keyword evidence="7 12" id="KW-0472">Membrane</keyword>
<evidence type="ECO:0000256" key="5">
    <source>
        <dbReference type="ARBA" id="ARBA00022842"/>
    </source>
</evidence>
<feature type="transmembrane region" description="Helical" evidence="12">
    <location>
        <begin position="47"/>
        <end position="66"/>
    </location>
</feature>
<dbReference type="EMBL" id="SSOC01000002">
    <property type="protein sequence ID" value="THF66282.1"/>
    <property type="molecule type" value="Genomic_DNA"/>
</dbReference>
<proteinExistence type="predicted"/>
<evidence type="ECO:0000256" key="12">
    <source>
        <dbReference type="SAM" id="Phobius"/>
    </source>
</evidence>
<evidence type="ECO:0000259" key="13">
    <source>
        <dbReference type="Pfam" id="PF13632"/>
    </source>
</evidence>
<dbReference type="GO" id="GO:0005886">
    <property type="term" value="C:plasma membrane"/>
    <property type="evidence" value="ECO:0007669"/>
    <property type="project" value="TreeGrafter"/>
</dbReference>
<dbReference type="OrthoDB" id="9806824at2"/>
<comment type="caution">
    <text evidence="14">The sequence shown here is derived from an EMBL/GenBank/DDBJ whole genome shotgun (WGS) entry which is preliminary data.</text>
</comment>
<name>A0A4S4B161_9RHOO</name>
<dbReference type="InterPro" id="IPR029044">
    <property type="entry name" value="Nucleotide-diphossugar_trans"/>
</dbReference>
<dbReference type="InterPro" id="IPR017853">
    <property type="entry name" value="GH"/>
</dbReference>
<dbReference type="PANTHER" id="PTHR43867">
    <property type="entry name" value="CELLULOSE SYNTHASE CATALYTIC SUBUNIT A [UDP-FORMING]"/>
    <property type="match status" value="1"/>
</dbReference>
<keyword evidence="5" id="KW-0460">Magnesium</keyword>
<evidence type="ECO:0000256" key="11">
    <source>
        <dbReference type="ARBA" id="ARBA00078564"/>
    </source>
</evidence>
<dbReference type="PANTHER" id="PTHR43867:SF4">
    <property type="entry name" value="BETA-(1-3)-GLUCOSYL TRANSFERASE"/>
    <property type="match status" value="1"/>
</dbReference>
<reference evidence="14 15" key="1">
    <citation type="submission" date="2019-04" db="EMBL/GenBank/DDBJ databases">
        <title>Azoarcus nasutitermitis sp. nov. isolated from termite nest.</title>
        <authorList>
            <person name="Lin S.-Y."/>
            <person name="Hameed A."/>
            <person name="Hsu Y.-H."/>
            <person name="Young C.-C."/>
        </authorList>
    </citation>
    <scope>NUCLEOTIDE SEQUENCE [LARGE SCALE GENOMIC DNA]</scope>
    <source>
        <strain evidence="14 15">CC-YHH838</strain>
    </source>
</reference>
<feature type="transmembrane region" description="Helical" evidence="12">
    <location>
        <begin position="366"/>
        <end position="384"/>
    </location>
</feature>
<dbReference type="Pfam" id="PF13632">
    <property type="entry name" value="Glyco_trans_2_3"/>
    <property type="match status" value="1"/>
</dbReference>
<feature type="transmembrane region" description="Helical" evidence="12">
    <location>
        <begin position="798"/>
        <end position="821"/>
    </location>
</feature>
<keyword evidence="15" id="KW-1185">Reference proteome</keyword>
<comment type="subcellular location">
    <subcellularLocation>
        <location evidence="1">Membrane</location>
        <topology evidence="1">Multi-pass membrane protein</topology>
    </subcellularLocation>
</comment>
<dbReference type="GO" id="GO:0016758">
    <property type="term" value="F:hexosyltransferase activity"/>
    <property type="evidence" value="ECO:0007669"/>
    <property type="project" value="TreeGrafter"/>
</dbReference>
<feature type="domain" description="Glycosyltransferase 2-like" evidence="13">
    <location>
        <begin position="563"/>
        <end position="756"/>
    </location>
</feature>
<feature type="transmembrane region" description="Helical" evidence="12">
    <location>
        <begin position="763"/>
        <end position="786"/>
    </location>
</feature>